<reference evidence="1" key="1">
    <citation type="submission" date="2022-07" db="EMBL/GenBank/DDBJ databases">
        <title>Genome Sequence of Lecanicillium saksenae.</title>
        <authorList>
            <person name="Buettner E."/>
        </authorList>
    </citation>
    <scope>NUCLEOTIDE SEQUENCE</scope>
    <source>
        <strain evidence="1">VT-O1</strain>
    </source>
</reference>
<evidence type="ECO:0000313" key="2">
    <source>
        <dbReference type="Proteomes" id="UP001148737"/>
    </source>
</evidence>
<sequence>MMFSVKNLLLSSLAVVTTSGHAMRASSPLDVKIKRVGNTLIKTTVTNTGDENIRFVETASIIDSVPVQKVEAFSDGKPLQFKGIYVNIDPKRLEDANFRKLNAHDFIEAAFDLADLYDVSMGGDFTLFSRGGFMLGESSGHNVTGYASYTSNVLSIHVEST</sequence>
<dbReference type="EMBL" id="JANAKD010000150">
    <property type="protein sequence ID" value="KAJ3496935.1"/>
    <property type="molecule type" value="Genomic_DNA"/>
</dbReference>
<accession>A0ACC1R5D8</accession>
<gene>
    <name evidence="1" type="ORF">NLG97_g2282</name>
</gene>
<organism evidence="1 2">
    <name type="scientific">Lecanicillium saksenae</name>
    <dbReference type="NCBI Taxonomy" id="468837"/>
    <lineage>
        <taxon>Eukaryota</taxon>
        <taxon>Fungi</taxon>
        <taxon>Dikarya</taxon>
        <taxon>Ascomycota</taxon>
        <taxon>Pezizomycotina</taxon>
        <taxon>Sordariomycetes</taxon>
        <taxon>Hypocreomycetidae</taxon>
        <taxon>Hypocreales</taxon>
        <taxon>Cordycipitaceae</taxon>
        <taxon>Lecanicillium</taxon>
    </lineage>
</organism>
<evidence type="ECO:0000313" key="1">
    <source>
        <dbReference type="EMBL" id="KAJ3496935.1"/>
    </source>
</evidence>
<dbReference type="Proteomes" id="UP001148737">
    <property type="component" value="Unassembled WGS sequence"/>
</dbReference>
<proteinExistence type="predicted"/>
<comment type="caution">
    <text evidence="1">The sequence shown here is derived from an EMBL/GenBank/DDBJ whole genome shotgun (WGS) entry which is preliminary data.</text>
</comment>
<keyword evidence="2" id="KW-1185">Reference proteome</keyword>
<protein>
    <submittedName>
        <fullName evidence="1">Uncharacterized protein</fullName>
    </submittedName>
</protein>
<name>A0ACC1R5D8_9HYPO</name>